<dbReference type="AlphaFoldDB" id="A0A1S8X5V6"/>
<dbReference type="SUPFAM" id="SSF56112">
    <property type="entry name" value="Protein kinase-like (PK-like)"/>
    <property type="match status" value="1"/>
</dbReference>
<keyword evidence="11" id="KW-1185">Reference proteome</keyword>
<dbReference type="InterPro" id="IPR011009">
    <property type="entry name" value="Kinase-like_dom_sf"/>
</dbReference>
<feature type="region of interest" description="Disordered" evidence="8">
    <location>
        <begin position="1"/>
        <end position="38"/>
    </location>
</feature>
<proteinExistence type="inferred from homology"/>
<keyword evidence="5" id="KW-0418">Kinase</keyword>
<evidence type="ECO:0000256" key="6">
    <source>
        <dbReference type="ARBA" id="ARBA00022840"/>
    </source>
</evidence>
<dbReference type="InterPro" id="IPR050494">
    <property type="entry name" value="Ser_Thr_dual-spec_kinase"/>
</dbReference>
<evidence type="ECO:0000313" key="11">
    <source>
        <dbReference type="Proteomes" id="UP000243686"/>
    </source>
</evidence>
<dbReference type="Gene3D" id="1.10.510.10">
    <property type="entry name" value="Transferase(Phosphotransferase) domain 1"/>
    <property type="match status" value="1"/>
</dbReference>
<evidence type="ECO:0000259" key="9">
    <source>
        <dbReference type="PROSITE" id="PS50011"/>
    </source>
</evidence>
<dbReference type="Proteomes" id="UP000243686">
    <property type="component" value="Unassembled WGS sequence"/>
</dbReference>
<feature type="non-terminal residue" evidence="10">
    <location>
        <position position="1"/>
    </location>
</feature>
<reference evidence="10 11" key="1">
    <citation type="submission" date="2015-03" db="EMBL/GenBank/DDBJ databases">
        <title>Draft genome of the nematode, Opisthorchis viverrini.</title>
        <authorList>
            <person name="Mitreva M."/>
        </authorList>
    </citation>
    <scope>NUCLEOTIDE SEQUENCE [LARGE SCALE GENOMIC DNA]</scope>
    <source>
        <strain evidence="10">Khon Kaen</strain>
    </source>
</reference>
<dbReference type="GO" id="GO:0005737">
    <property type="term" value="C:cytoplasm"/>
    <property type="evidence" value="ECO:0007669"/>
    <property type="project" value="TreeGrafter"/>
</dbReference>
<keyword evidence="2" id="KW-0723">Serine/threonine-protein kinase</keyword>
<dbReference type="GO" id="GO:0005524">
    <property type="term" value="F:ATP binding"/>
    <property type="evidence" value="ECO:0007669"/>
    <property type="project" value="UniProtKB-UniRule"/>
</dbReference>
<protein>
    <recommendedName>
        <fullName evidence="9">Protein kinase domain-containing protein</fullName>
    </recommendedName>
</protein>
<dbReference type="InterPro" id="IPR000719">
    <property type="entry name" value="Prot_kinase_dom"/>
</dbReference>
<dbReference type="PROSITE" id="PS50011">
    <property type="entry name" value="PROTEIN_KINASE_DOM"/>
    <property type="match status" value="1"/>
</dbReference>
<feature type="non-terminal residue" evidence="10">
    <location>
        <position position="257"/>
    </location>
</feature>
<dbReference type="PANTHER" id="PTHR24058:SF22">
    <property type="entry name" value="DUAL SPECIFICITY TYROSINE-PHOSPHORYLATION-REGULATED KINASE 4"/>
    <property type="match status" value="1"/>
</dbReference>
<dbReference type="GO" id="GO:0004674">
    <property type="term" value="F:protein serine/threonine kinase activity"/>
    <property type="evidence" value="ECO:0007669"/>
    <property type="project" value="UniProtKB-KW"/>
</dbReference>
<sequence length="257" mass="29877">VYFVGRTTQKHKTSSPSDQNGPKRTLPQFPNEKKTSTGEALPVFDDHENFYNVIKHDHIAYRFEVISLLGKGSFGQVVLALDHMKGKQVALKIIRTESRFAKQAKEEIRILETLRQMRETNKADTDGRDFPIVQLFEHFTFRKHICMTFELLSINLYDLLKLNKFTGLPRDRVRRISFQLLKALYYVEKAGIIHCLHPEDRDCIKLIDFGSSCFKKGPTYPYIQSRFYRAPEVILRLGYSQPIDIWSFGCLVAELIN</sequence>
<accession>A0A1S8X5V6</accession>
<feature type="domain" description="Protein kinase" evidence="9">
    <location>
        <begin position="63"/>
        <end position="257"/>
    </location>
</feature>
<dbReference type="SMART" id="SM00220">
    <property type="entry name" value="S_TKc"/>
    <property type="match status" value="1"/>
</dbReference>
<gene>
    <name evidence="10" type="ORF">X801_01997</name>
</gene>
<evidence type="ECO:0000256" key="7">
    <source>
        <dbReference type="PROSITE-ProRule" id="PRU10141"/>
    </source>
</evidence>
<keyword evidence="3" id="KW-0808">Transferase</keyword>
<evidence type="ECO:0000256" key="3">
    <source>
        <dbReference type="ARBA" id="ARBA00022679"/>
    </source>
</evidence>
<dbReference type="Gene3D" id="3.30.200.20">
    <property type="entry name" value="Phosphorylase Kinase, domain 1"/>
    <property type="match status" value="1"/>
</dbReference>
<feature type="binding site" evidence="7">
    <location>
        <position position="92"/>
    </location>
    <ligand>
        <name>ATP</name>
        <dbReference type="ChEBI" id="CHEBI:30616"/>
    </ligand>
</feature>
<keyword evidence="4 7" id="KW-0547">Nucleotide-binding</keyword>
<dbReference type="PROSITE" id="PS00107">
    <property type="entry name" value="PROTEIN_KINASE_ATP"/>
    <property type="match status" value="1"/>
</dbReference>
<dbReference type="InterPro" id="IPR017441">
    <property type="entry name" value="Protein_kinase_ATP_BS"/>
</dbReference>
<dbReference type="PANTHER" id="PTHR24058">
    <property type="entry name" value="DUAL SPECIFICITY PROTEIN KINASE"/>
    <property type="match status" value="1"/>
</dbReference>
<keyword evidence="6 7" id="KW-0067">ATP-binding</keyword>
<dbReference type="GO" id="GO:0005856">
    <property type="term" value="C:cytoskeleton"/>
    <property type="evidence" value="ECO:0007669"/>
    <property type="project" value="TreeGrafter"/>
</dbReference>
<evidence type="ECO:0000313" key="10">
    <source>
        <dbReference type="EMBL" id="OON22104.1"/>
    </source>
</evidence>
<evidence type="ECO:0000256" key="5">
    <source>
        <dbReference type="ARBA" id="ARBA00022777"/>
    </source>
</evidence>
<dbReference type="EMBL" id="KV891886">
    <property type="protein sequence ID" value="OON22104.1"/>
    <property type="molecule type" value="Genomic_DNA"/>
</dbReference>
<evidence type="ECO:0000256" key="4">
    <source>
        <dbReference type="ARBA" id="ARBA00022741"/>
    </source>
</evidence>
<comment type="similarity">
    <text evidence="1">Belongs to the protein kinase superfamily. CMGC Ser/Thr protein kinase family. MNB/DYRK subfamily.</text>
</comment>
<evidence type="ECO:0000256" key="2">
    <source>
        <dbReference type="ARBA" id="ARBA00022527"/>
    </source>
</evidence>
<dbReference type="Pfam" id="PF00069">
    <property type="entry name" value="Pkinase"/>
    <property type="match status" value="1"/>
</dbReference>
<evidence type="ECO:0000256" key="1">
    <source>
        <dbReference type="ARBA" id="ARBA00008867"/>
    </source>
</evidence>
<organism evidence="10 11">
    <name type="scientific">Opisthorchis viverrini</name>
    <name type="common">Southeast Asian liver fluke</name>
    <dbReference type="NCBI Taxonomy" id="6198"/>
    <lineage>
        <taxon>Eukaryota</taxon>
        <taxon>Metazoa</taxon>
        <taxon>Spiralia</taxon>
        <taxon>Lophotrochozoa</taxon>
        <taxon>Platyhelminthes</taxon>
        <taxon>Trematoda</taxon>
        <taxon>Digenea</taxon>
        <taxon>Opisthorchiida</taxon>
        <taxon>Opisthorchiata</taxon>
        <taxon>Opisthorchiidae</taxon>
        <taxon>Opisthorchis</taxon>
    </lineage>
</organism>
<evidence type="ECO:0000256" key="8">
    <source>
        <dbReference type="SAM" id="MobiDB-lite"/>
    </source>
</evidence>
<name>A0A1S8X5V6_OPIVI</name>